<dbReference type="Proteomes" id="UP000054144">
    <property type="component" value="Unassembled WGS sequence"/>
</dbReference>
<dbReference type="GO" id="GO:0005886">
    <property type="term" value="C:plasma membrane"/>
    <property type="evidence" value="ECO:0007669"/>
    <property type="project" value="UniProtKB-SubCell"/>
</dbReference>
<reference evidence="6 7" key="1">
    <citation type="journal article" date="2015" name="Fungal Genet. Biol.">
        <title>Evolution of novel wood decay mechanisms in Agaricales revealed by the genome sequences of Fistulina hepatica and Cylindrobasidium torrendii.</title>
        <authorList>
            <person name="Floudas D."/>
            <person name="Held B.W."/>
            <person name="Riley R."/>
            <person name="Nagy L.G."/>
            <person name="Koehler G."/>
            <person name="Ransdell A.S."/>
            <person name="Younus H."/>
            <person name="Chow J."/>
            <person name="Chiniquy J."/>
            <person name="Lipzen A."/>
            <person name="Tritt A."/>
            <person name="Sun H."/>
            <person name="Haridas S."/>
            <person name="LaButti K."/>
            <person name="Ohm R.A."/>
            <person name="Kues U."/>
            <person name="Blanchette R.A."/>
            <person name="Grigoriev I.V."/>
            <person name="Minto R.E."/>
            <person name="Hibbett D.S."/>
        </authorList>
    </citation>
    <scope>NUCLEOTIDE SEQUENCE [LARGE SCALE GENOMIC DNA]</scope>
    <source>
        <strain evidence="6 7">ATCC 64428</strain>
    </source>
</reference>
<dbReference type="EC" id="5.6.2.3" evidence="3"/>
<dbReference type="InterPro" id="IPR027417">
    <property type="entry name" value="P-loop_NTPase"/>
</dbReference>
<dbReference type="GO" id="GO:0016787">
    <property type="term" value="F:hydrolase activity"/>
    <property type="evidence" value="ECO:0007669"/>
    <property type="project" value="UniProtKB-KW"/>
</dbReference>
<protein>
    <recommendedName>
        <fullName evidence="3">ATP-dependent DNA helicase</fullName>
        <ecNumber evidence="3">5.6.2.3</ecNumber>
    </recommendedName>
</protein>
<comment type="cofactor">
    <cofactor evidence="3">
        <name>Mg(2+)</name>
        <dbReference type="ChEBI" id="CHEBI:18420"/>
    </cofactor>
</comment>
<comment type="catalytic activity">
    <reaction evidence="3">
        <text>ATP + H2O = ADP + phosphate + H(+)</text>
        <dbReference type="Rhea" id="RHEA:13065"/>
        <dbReference type="ChEBI" id="CHEBI:15377"/>
        <dbReference type="ChEBI" id="CHEBI:15378"/>
        <dbReference type="ChEBI" id="CHEBI:30616"/>
        <dbReference type="ChEBI" id="CHEBI:43474"/>
        <dbReference type="ChEBI" id="CHEBI:456216"/>
        <dbReference type="EC" id="5.6.2.3"/>
    </reaction>
</comment>
<evidence type="ECO:0000313" key="6">
    <source>
        <dbReference type="EMBL" id="KIY43258.1"/>
    </source>
</evidence>
<dbReference type="PANTHER" id="PTHR43702">
    <property type="entry name" value="L-FUCOSE-PROTON SYMPORTER"/>
    <property type="match status" value="1"/>
</dbReference>
<comment type="subcellular location">
    <subcellularLocation>
        <location evidence="1">Cell inner membrane</location>
        <topology evidence="1">Multi-pass membrane protein</topology>
    </subcellularLocation>
</comment>
<evidence type="ECO:0000256" key="3">
    <source>
        <dbReference type="RuleBase" id="RU363044"/>
    </source>
</evidence>
<evidence type="ECO:0000256" key="2">
    <source>
        <dbReference type="ARBA" id="ARBA00022475"/>
    </source>
</evidence>
<keyword evidence="4" id="KW-0472">Membrane</keyword>
<keyword evidence="3" id="KW-0234">DNA repair</keyword>
<dbReference type="Pfam" id="PF05970">
    <property type="entry name" value="PIF1"/>
    <property type="match status" value="1"/>
</dbReference>
<evidence type="ECO:0000256" key="4">
    <source>
        <dbReference type="SAM" id="Phobius"/>
    </source>
</evidence>
<gene>
    <name evidence="6" type="ORF">FISHEDRAFT_78677</name>
</gene>
<dbReference type="PANTHER" id="PTHR43702:SF3">
    <property type="entry name" value="PROTEIN TSGA"/>
    <property type="match status" value="1"/>
</dbReference>
<dbReference type="GO" id="GO:0005524">
    <property type="term" value="F:ATP binding"/>
    <property type="evidence" value="ECO:0007669"/>
    <property type="project" value="UniProtKB-KW"/>
</dbReference>
<keyword evidence="4" id="KW-0812">Transmembrane</keyword>
<dbReference type="GO" id="GO:0000723">
    <property type="term" value="P:telomere maintenance"/>
    <property type="evidence" value="ECO:0007669"/>
    <property type="project" value="InterPro"/>
</dbReference>
<dbReference type="InterPro" id="IPR036259">
    <property type="entry name" value="MFS_trans_sf"/>
</dbReference>
<keyword evidence="3" id="KW-0347">Helicase</keyword>
<dbReference type="InterPro" id="IPR010285">
    <property type="entry name" value="DNA_helicase_pif1-like_DEAD"/>
</dbReference>
<dbReference type="GO" id="GO:0043139">
    <property type="term" value="F:5'-3' DNA helicase activity"/>
    <property type="evidence" value="ECO:0007669"/>
    <property type="project" value="UniProtKB-EC"/>
</dbReference>
<keyword evidence="4" id="KW-1133">Transmembrane helix</keyword>
<dbReference type="OrthoDB" id="546893at2759"/>
<sequence length="384" mass="41640">MKKTAQVGIVSYFTNYATETRPNTSSALGSKFLSVAQGCFAVGCFTGSGLMRFFKPRLVFGIYFAFVLMFIAASIRTRCDDGTQQQSVNGVHQLSVSNNISKNLPPVHPRTLDSFSVPLSSTSSGASKNQPIKLNGQQEMVHRMVLDGGKNVFLTGSAGTGTLLLLRTIIDTLHKKYGENLESVAVTAGTGMAASNISGAWQLILLPPVTRGSTEPIFAFESPAWQACIEQTINQTQLILAEGQPYVRDFVDCLNEFRSGTISQHAINAFKGLTPPLPPSDLQPTELLLLRAEADKASSTCLDAINEGPVTFTAINLGSAHQRAKPDRRTRLLEILPVPEQLHLTVGVQEIPMKNIDKQLVDGTVGTEMSSKIYPPAIDFYLHL</sequence>
<evidence type="ECO:0000313" key="7">
    <source>
        <dbReference type="Proteomes" id="UP000054144"/>
    </source>
</evidence>
<dbReference type="InterPro" id="IPR050375">
    <property type="entry name" value="MFS_TsgA-like"/>
</dbReference>
<keyword evidence="3" id="KW-0067">ATP-binding</keyword>
<evidence type="ECO:0000256" key="1">
    <source>
        <dbReference type="ARBA" id="ARBA00004429"/>
    </source>
</evidence>
<accession>A0A0D7A097</accession>
<dbReference type="Gene3D" id="3.40.50.300">
    <property type="entry name" value="P-loop containing nucleotide triphosphate hydrolases"/>
    <property type="match status" value="1"/>
</dbReference>
<comment type="similarity">
    <text evidence="3">Belongs to the helicase family.</text>
</comment>
<keyword evidence="3" id="KW-0378">Hydrolase</keyword>
<keyword evidence="3" id="KW-0547">Nucleotide-binding</keyword>
<dbReference type="Gene3D" id="1.20.1250.20">
    <property type="entry name" value="MFS general substrate transporter like domains"/>
    <property type="match status" value="1"/>
</dbReference>
<keyword evidence="3" id="KW-0233">DNA recombination</keyword>
<feature type="transmembrane region" description="Helical" evidence="4">
    <location>
        <begin position="58"/>
        <end position="75"/>
    </location>
</feature>
<evidence type="ECO:0000259" key="5">
    <source>
        <dbReference type="Pfam" id="PF05970"/>
    </source>
</evidence>
<dbReference type="EMBL" id="KN882113">
    <property type="protein sequence ID" value="KIY43258.1"/>
    <property type="molecule type" value="Genomic_DNA"/>
</dbReference>
<name>A0A0D7A097_9AGAR</name>
<proteinExistence type="inferred from homology"/>
<keyword evidence="2" id="KW-1003">Cell membrane</keyword>
<dbReference type="AlphaFoldDB" id="A0A0D7A097"/>
<feature type="domain" description="DNA helicase Pif1-like DEAD-box helicase" evidence="5">
    <location>
        <begin position="136"/>
        <end position="199"/>
    </location>
</feature>
<dbReference type="GO" id="GO:0006281">
    <property type="term" value="P:DNA repair"/>
    <property type="evidence" value="ECO:0007669"/>
    <property type="project" value="UniProtKB-KW"/>
</dbReference>
<organism evidence="6 7">
    <name type="scientific">Fistulina hepatica ATCC 64428</name>
    <dbReference type="NCBI Taxonomy" id="1128425"/>
    <lineage>
        <taxon>Eukaryota</taxon>
        <taxon>Fungi</taxon>
        <taxon>Dikarya</taxon>
        <taxon>Basidiomycota</taxon>
        <taxon>Agaricomycotina</taxon>
        <taxon>Agaricomycetes</taxon>
        <taxon>Agaricomycetidae</taxon>
        <taxon>Agaricales</taxon>
        <taxon>Fistulinaceae</taxon>
        <taxon>Fistulina</taxon>
    </lineage>
</organism>
<dbReference type="GO" id="GO:0006310">
    <property type="term" value="P:DNA recombination"/>
    <property type="evidence" value="ECO:0007669"/>
    <property type="project" value="UniProtKB-KW"/>
</dbReference>
<keyword evidence="3" id="KW-0227">DNA damage</keyword>
<keyword evidence="7" id="KW-1185">Reference proteome</keyword>